<dbReference type="EMBL" id="BAAASJ010000119">
    <property type="protein sequence ID" value="GAA2661012.1"/>
    <property type="molecule type" value="Genomic_DNA"/>
</dbReference>
<organism evidence="2 3">
    <name type="scientific">Streptomyces vastus</name>
    <dbReference type="NCBI Taxonomy" id="285451"/>
    <lineage>
        <taxon>Bacteria</taxon>
        <taxon>Bacillati</taxon>
        <taxon>Actinomycetota</taxon>
        <taxon>Actinomycetes</taxon>
        <taxon>Kitasatosporales</taxon>
        <taxon>Streptomycetaceae</taxon>
        <taxon>Streptomyces</taxon>
    </lineage>
</organism>
<name>A0ABP6E6I0_9ACTN</name>
<dbReference type="Proteomes" id="UP001500151">
    <property type="component" value="Unassembled WGS sequence"/>
</dbReference>
<feature type="region of interest" description="Disordered" evidence="1">
    <location>
        <begin position="1"/>
        <end position="61"/>
    </location>
</feature>
<proteinExistence type="predicted"/>
<accession>A0ABP6E6I0</accession>
<reference evidence="3" key="1">
    <citation type="journal article" date="2019" name="Int. J. Syst. Evol. Microbiol.">
        <title>The Global Catalogue of Microorganisms (GCM) 10K type strain sequencing project: providing services to taxonomists for standard genome sequencing and annotation.</title>
        <authorList>
            <consortium name="The Broad Institute Genomics Platform"/>
            <consortium name="The Broad Institute Genome Sequencing Center for Infectious Disease"/>
            <person name="Wu L."/>
            <person name="Ma J."/>
        </authorList>
    </citation>
    <scope>NUCLEOTIDE SEQUENCE [LARGE SCALE GENOMIC DNA]</scope>
    <source>
        <strain evidence="3">JCM 4524</strain>
    </source>
</reference>
<protein>
    <submittedName>
        <fullName evidence="2">Uncharacterized protein</fullName>
    </submittedName>
</protein>
<comment type="caution">
    <text evidence="2">The sequence shown here is derived from an EMBL/GenBank/DDBJ whole genome shotgun (WGS) entry which is preliminary data.</text>
</comment>
<keyword evidence="3" id="KW-1185">Reference proteome</keyword>
<sequence>MPQGPRGDTDGRGQLSDSHAVSRNVDVAAGSSERRVDPGDPGWAPRCCDTIEGTGPDLMDG</sequence>
<evidence type="ECO:0000313" key="3">
    <source>
        <dbReference type="Proteomes" id="UP001500151"/>
    </source>
</evidence>
<gene>
    <name evidence="2" type="ORF">GCM10010307_79020</name>
</gene>
<evidence type="ECO:0000256" key="1">
    <source>
        <dbReference type="SAM" id="MobiDB-lite"/>
    </source>
</evidence>
<evidence type="ECO:0000313" key="2">
    <source>
        <dbReference type="EMBL" id="GAA2661012.1"/>
    </source>
</evidence>